<keyword evidence="1" id="KW-0472">Membrane</keyword>
<protein>
    <submittedName>
        <fullName evidence="2">Uncharacterized protein</fullName>
    </submittedName>
</protein>
<feature type="transmembrane region" description="Helical" evidence="1">
    <location>
        <begin position="224"/>
        <end position="241"/>
    </location>
</feature>
<comment type="caution">
    <text evidence="2">The sequence shown here is derived from an EMBL/GenBank/DDBJ whole genome shotgun (WGS) entry which is preliminary data.</text>
</comment>
<feature type="transmembrane region" description="Helical" evidence="1">
    <location>
        <begin position="261"/>
        <end position="280"/>
    </location>
</feature>
<reference evidence="2" key="1">
    <citation type="submission" date="2020-05" db="EMBL/GenBank/DDBJ databases">
        <title>Phylogenomic resolution of chytrid fungi.</title>
        <authorList>
            <person name="Stajich J.E."/>
            <person name="Amses K."/>
            <person name="Simmons R."/>
            <person name="Seto K."/>
            <person name="Myers J."/>
            <person name="Bonds A."/>
            <person name="Quandt C.A."/>
            <person name="Barry K."/>
            <person name="Liu P."/>
            <person name="Grigoriev I."/>
            <person name="Longcore J.E."/>
            <person name="James T.Y."/>
        </authorList>
    </citation>
    <scope>NUCLEOTIDE SEQUENCE</scope>
    <source>
        <strain evidence="2">JEL0513</strain>
    </source>
</reference>
<name>A0AAD5SXA8_9FUNG</name>
<evidence type="ECO:0000313" key="2">
    <source>
        <dbReference type="EMBL" id="KAJ3096879.1"/>
    </source>
</evidence>
<feature type="transmembrane region" description="Helical" evidence="1">
    <location>
        <begin position="292"/>
        <end position="320"/>
    </location>
</feature>
<keyword evidence="3" id="KW-1185">Reference proteome</keyword>
<organism evidence="2 3">
    <name type="scientific">Physocladia obscura</name>
    <dbReference type="NCBI Taxonomy" id="109957"/>
    <lineage>
        <taxon>Eukaryota</taxon>
        <taxon>Fungi</taxon>
        <taxon>Fungi incertae sedis</taxon>
        <taxon>Chytridiomycota</taxon>
        <taxon>Chytridiomycota incertae sedis</taxon>
        <taxon>Chytridiomycetes</taxon>
        <taxon>Chytridiales</taxon>
        <taxon>Chytriomycetaceae</taxon>
        <taxon>Physocladia</taxon>
    </lineage>
</organism>
<sequence>MSQNNFANTIRQRLPNFGGLAVTNKSEDAGIAPVRMPLLDSKRLQLNLDKYALRTLMTLANVKELSSDSDSDNCGFVSEHTSDYASDDASDLESECASEWIQACSDQSDCPALEPSTSNHQHQAPFSEEPETYIFDNGKYQYGEYESQSEWVGDRVSTPPPDFADSQAANAEYTIYQQQQQQEKHQFSFWLAGASVCCYYLLHAIPFLRFVVIRLQRKAGHSNALLMTSIFSALVGFYITVNRKEAVSSFKRVCPTKETAAVYNALAASVMLTHVFPRFFMMLHFICNHIPLVGGVLVFSFMVVLIVCIFFAMLAAVGAYSVDVTVTLHGALKRWLGYGPAVENVGHGRVGKSSENQLPVKGRDVMDLPPSYVGF</sequence>
<gene>
    <name evidence="2" type="ORF">HK100_005473</name>
</gene>
<dbReference type="Proteomes" id="UP001211907">
    <property type="component" value="Unassembled WGS sequence"/>
</dbReference>
<evidence type="ECO:0000313" key="3">
    <source>
        <dbReference type="Proteomes" id="UP001211907"/>
    </source>
</evidence>
<accession>A0AAD5SXA8</accession>
<dbReference type="EMBL" id="JADGJH010002559">
    <property type="protein sequence ID" value="KAJ3096879.1"/>
    <property type="molecule type" value="Genomic_DNA"/>
</dbReference>
<feature type="transmembrane region" description="Helical" evidence="1">
    <location>
        <begin position="187"/>
        <end position="212"/>
    </location>
</feature>
<keyword evidence="1" id="KW-0812">Transmembrane</keyword>
<keyword evidence="1" id="KW-1133">Transmembrane helix</keyword>
<evidence type="ECO:0000256" key="1">
    <source>
        <dbReference type="SAM" id="Phobius"/>
    </source>
</evidence>
<dbReference type="AlphaFoldDB" id="A0AAD5SXA8"/>
<proteinExistence type="predicted"/>